<evidence type="ECO:0000313" key="2">
    <source>
        <dbReference type="Proteomes" id="UP000636888"/>
    </source>
</evidence>
<protein>
    <submittedName>
        <fullName evidence="1">Uncharacterized protein</fullName>
    </submittedName>
</protein>
<dbReference type="EMBL" id="JAEMHM010000021">
    <property type="protein sequence ID" value="MBJ6727176.1"/>
    <property type="molecule type" value="Genomic_DNA"/>
</dbReference>
<name>A0A8J7SA37_9BACT</name>
<dbReference type="RefSeq" id="WP_199386093.1">
    <property type="nucleotide sequence ID" value="NZ_JAEMHM010000021.1"/>
</dbReference>
<keyword evidence="2" id="KW-1185">Reference proteome</keyword>
<evidence type="ECO:0000313" key="1">
    <source>
        <dbReference type="EMBL" id="MBJ6727176.1"/>
    </source>
</evidence>
<comment type="caution">
    <text evidence="1">The sequence shown here is derived from an EMBL/GenBank/DDBJ whole genome shotgun (WGS) entry which is preliminary data.</text>
</comment>
<sequence length="98" mass="11164">MGFTEVKARILNCLRSGEYDHEARGKIEVKNLLACGQVTEEDVIRLVSRTNGGQYVVSPHHADQTVMVHVFRPIHHGVTWYIKFYFIEPGAVFISVHL</sequence>
<accession>A0A8J7SA37</accession>
<gene>
    <name evidence="1" type="ORF">JFN93_20890</name>
</gene>
<dbReference type="AlphaFoldDB" id="A0A8J7SA37"/>
<reference evidence="1" key="1">
    <citation type="submission" date="2020-12" db="EMBL/GenBank/DDBJ databases">
        <title>Geomonas sp. Red875, isolated from river sediment.</title>
        <authorList>
            <person name="Xu Z."/>
            <person name="Zhang Z."/>
            <person name="Masuda Y."/>
            <person name="Itoh H."/>
            <person name="Senoo K."/>
        </authorList>
    </citation>
    <scope>NUCLEOTIDE SEQUENCE</scope>
    <source>
        <strain evidence="1">Red875</strain>
    </source>
</reference>
<proteinExistence type="predicted"/>
<organism evidence="1 2">
    <name type="scientific">Geomesophilobacter sediminis</name>
    <dbReference type="NCBI Taxonomy" id="2798584"/>
    <lineage>
        <taxon>Bacteria</taxon>
        <taxon>Pseudomonadati</taxon>
        <taxon>Thermodesulfobacteriota</taxon>
        <taxon>Desulfuromonadia</taxon>
        <taxon>Geobacterales</taxon>
        <taxon>Geobacteraceae</taxon>
        <taxon>Geomesophilobacter</taxon>
    </lineage>
</organism>
<dbReference type="Proteomes" id="UP000636888">
    <property type="component" value="Unassembled WGS sequence"/>
</dbReference>